<comment type="caution">
    <text evidence="7">The sequence shown here is derived from an EMBL/GenBank/DDBJ whole genome shotgun (WGS) entry which is preliminary data.</text>
</comment>
<organism evidence="7 8">
    <name type="scientific">Candidatus Woesebacteria bacterium GW2011_GWC2_31_9</name>
    <dbReference type="NCBI Taxonomy" id="1618586"/>
    <lineage>
        <taxon>Bacteria</taxon>
        <taxon>Candidatus Woeseibacteriota</taxon>
    </lineage>
</organism>
<evidence type="ECO:0000256" key="4">
    <source>
        <dbReference type="ARBA" id="ARBA00022884"/>
    </source>
</evidence>
<dbReference type="AlphaFoldDB" id="A0A0F9YK10"/>
<sequence length="156" mass="17790">MKLIIGLGNPGEKYKNNRHNVGQMVIEKLQSISHNKNILLKKSGSFMNDSGDFVKSILTKSKLETSNLYIIHDDLDITLGSYKIQFGKGPKIHNGINDIQEKLGTSDFWYVRVGVDNRDPNNRIPGEQYVLEDFTNEERDILDKVIDEICKKLVIL</sequence>
<keyword evidence="3 7" id="KW-0378">Hydrolase</keyword>
<evidence type="ECO:0000313" key="8">
    <source>
        <dbReference type="Proteomes" id="UP000034803"/>
    </source>
</evidence>
<dbReference type="EMBL" id="LBOI01000007">
    <property type="protein sequence ID" value="KKP31598.1"/>
    <property type="molecule type" value="Genomic_DNA"/>
</dbReference>
<dbReference type="SUPFAM" id="SSF53178">
    <property type="entry name" value="Peptidyl-tRNA hydrolase-like"/>
    <property type="match status" value="1"/>
</dbReference>
<keyword evidence="4" id="KW-0694">RNA-binding</keyword>
<dbReference type="PANTHER" id="PTHR17224:SF1">
    <property type="entry name" value="PEPTIDYL-TRNA HYDROLASE"/>
    <property type="match status" value="1"/>
</dbReference>
<dbReference type="InterPro" id="IPR018171">
    <property type="entry name" value="Pept_tRNA_hydro_CS"/>
</dbReference>
<comment type="similarity">
    <text evidence="5">Belongs to the PTH family.</text>
</comment>
<dbReference type="Proteomes" id="UP000034803">
    <property type="component" value="Unassembled WGS sequence"/>
</dbReference>
<dbReference type="PATRIC" id="fig|1618586.3.peg.428"/>
<dbReference type="GO" id="GO:0004045">
    <property type="term" value="F:peptidyl-tRNA hydrolase activity"/>
    <property type="evidence" value="ECO:0007669"/>
    <property type="project" value="UniProtKB-EC"/>
</dbReference>
<dbReference type="NCBIfam" id="TIGR00447">
    <property type="entry name" value="pth"/>
    <property type="match status" value="1"/>
</dbReference>
<dbReference type="InterPro" id="IPR001328">
    <property type="entry name" value="Pept_tRNA_hydro"/>
</dbReference>
<dbReference type="PROSITE" id="PS01195">
    <property type="entry name" value="PEPT_TRNA_HYDROL_1"/>
    <property type="match status" value="1"/>
</dbReference>
<evidence type="ECO:0000256" key="2">
    <source>
        <dbReference type="ARBA" id="ARBA00022555"/>
    </source>
</evidence>
<evidence type="ECO:0000256" key="5">
    <source>
        <dbReference type="ARBA" id="ARBA00038063"/>
    </source>
</evidence>
<protein>
    <recommendedName>
        <fullName evidence="6">Peptidyl-tRNA hydrolase</fullName>
        <ecNumber evidence="1">3.1.1.29</ecNumber>
    </recommendedName>
</protein>
<evidence type="ECO:0000256" key="3">
    <source>
        <dbReference type="ARBA" id="ARBA00022801"/>
    </source>
</evidence>
<dbReference type="Gene3D" id="3.40.50.1470">
    <property type="entry name" value="Peptidyl-tRNA hydrolase"/>
    <property type="match status" value="1"/>
</dbReference>
<dbReference type="CDD" id="cd00462">
    <property type="entry name" value="PTH"/>
    <property type="match status" value="1"/>
</dbReference>
<keyword evidence="2" id="KW-0820">tRNA-binding</keyword>
<evidence type="ECO:0000256" key="1">
    <source>
        <dbReference type="ARBA" id="ARBA00013260"/>
    </source>
</evidence>
<accession>A0A0F9YK10</accession>
<dbReference type="InterPro" id="IPR036416">
    <property type="entry name" value="Pept_tRNA_hydro_sf"/>
</dbReference>
<dbReference type="EC" id="3.1.1.29" evidence="1"/>
<dbReference type="PANTHER" id="PTHR17224">
    <property type="entry name" value="PEPTIDYL-TRNA HYDROLASE"/>
    <property type="match status" value="1"/>
</dbReference>
<gene>
    <name evidence="7" type="ORF">UR21_C0007G0015</name>
</gene>
<reference evidence="7 8" key="1">
    <citation type="journal article" date="2015" name="Nature">
        <title>rRNA introns, odd ribosomes, and small enigmatic genomes across a large radiation of phyla.</title>
        <authorList>
            <person name="Brown C.T."/>
            <person name="Hug L.A."/>
            <person name="Thomas B.C."/>
            <person name="Sharon I."/>
            <person name="Castelle C.J."/>
            <person name="Singh A."/>
            <person name="Wilkins M.J."/>
            <person name="Williams K.H."/>
            <person name="Banfield J.F."/>
        </authorList>
    </citation>
    <scope>NUCLEOTIDE SEQUENCE [LARGE SCALE GENOMIC DNA]</scope>
</reference>
<evidence type="ECO:0000313" key="7">
    <source>
        <dbReference type="EMBL" id="KKP31598.1"/>
    </source>
</evidence>
<dbReference type="Pfam" id="PF01195">
    <property type="entry name" value="Pept_tRNA_hydro"/>
    <property type="match status" value="1"/>
</dbReference>
<name>A0A0F9YK10_9BACT</name>
<proteinExistence type="inferred from homology"/>
<dbReference type="GO" id="GO:0000049">
    <property type="term" value="F:tRNA binding"/>
    <property type="evidence" value="ECO:0007669"/>
    <property type="project" value="UniProtKB-KW"/>
</dbReference>
<evidence type="ECO:0000256" key="6">
    <source>
        <dbReference type="ARBA" id="ARBA00050038"/>
    </source>
</evidence>